<evidence type="ECO:0000259" key="1">
    <source>
        <dbReference type="Pfam" id="PF01471"/>
    </source>
</evidence>
<reference evidence="3" key="1">
    <citation type="submission" date="2017-09" db="EMBL/GenBank/DDBJ databases">
        <title>Depth-based differentiation of microbial function through sediment-hosted aquifers and enrichment of novel symbionts in the deep terrestrial subsurface.</title>
        <authorList>
            <person name="Probst A.J."/>
            <person name="Ladd B."/>
            <person name="Jarett J.K."/>
            <person name="Geller-Mcgrath D.E."/>
            <person name="Sieber C.M.K."/>
            <person name="Emerson J.B."/>
            <person name="Anantharaman K."/>
            <person name="Thomas B.C."/>
            <person name="Malmstrom R."/>
            <person name="Stieglmeier M."/>
            <person name="Klingl A."/>
            <person name="Woyke T."/>
            <person name="Ryan C.M."/>
            <person name="Banfield J.F."/>
        </authorList>
    </citation>
    <scope>NUCLEOTIDE SEQUENCE [LARGE SCALE GENOMIC DNA]</scope>
</reference>
<name>A0A2H0UJ41_9BACT</name>
<comment type="caution">
    <text evidence="2">The sequence shown here is derived from an EMBL/GenBank/DDBJ whole genome shotgun (WGS) entry which is preliminary data.</text>
</comment>
<evidence type="ECO:0000313" key="3">
    <source>
        <dbReference type="Proteomes" id="UP000230706"/>
    </source>
</evidence>
<evidence type="ECO:0000313" key="2">
    <source>
        <dbReference type="EMBL" id="PIR86400.1"/>
    </source>
</evidence>
<accession>A0A2H0UJ41</accession>
<organism evidence="2 3">
    <name type="scientific">Candidatus Kaiserbacteria bacterium CG10_big_fil_rev_8_21_14_0_10_43_70</name>
    <dbReference type="NCBI Taxonomy" id="1974605"/>
    <lineage>
        <taxon>Bacteria</taxon>
        <taxon>Candidatus Kaiseribacteriota</taxon>
    </lineage>
</organism>
<dbReference type="InterPro" id="IPR036366">
    <property type="entry name" value="PGBDSf"/>
</dbReference>
<proteinExistence type="predicted"/>
<dbReference type="Proteomes" id="UP000230706">
    <property type="component" value="Unassembled WGS sequence"/>
</dbReference>
<gene>
    <name evidence="2" type="ORF">COU13_01125</name>
</gene>
<dbReference type="InterPro" id="IPR036365">
    <property type="entry name" value="PGBD-like_sf"/>
</dbReference>
<dbReference type="InterPro" id="IPR002477">
    <property type="entry name" value="Peptidoglycan-bd-like"/>
</dbReference>
<dbReference type="SUPFAM" id="SSF47090">
    <property type="entry name" value="PGBD-like"/>
    <property type="match status" value="1"/>
</dbReference>
<dbReference type="EMBL" id="PFBF01000024">
    <property type="protein sequence ID" value="PIR86400.1"/>
    <property type="molecule type" value="Genomic_DNA"/>
</dbReference>
<feature type="domain" description="Peptidoglycan binding-like" evidence="1">
    <location>
        <begin position="1"/>
        <end position="57"/>
    </location>
</feature>
<dbReference type="AlphaFoldDB" id="A0A2H0UJ41"/>
<dbReference type="Pfam" id="PF01471">
    <property type="entry name" value="PG_binding_1"/>
    <property type="match status" value="1"/>
</dbReference>
<protein>
    <recommendedName>
        <fullName evidence="1">Peptidoglycan binding-like domain-containing protein</fullName>
    </recommendedName>
</protein>
<dbReference type="Gene3D" id="1.10.101.10">
    <property type="entry name" value="PGBD-like superfamily/PGBD"/>
    <property type="match status" value="1"/>
</dbReference>
<feature type="non-terminal residue" evidence="2">
    <location>
        <position position="1"/>
    </location>
</feature>
<sequence>RYLNAIGFSVSSSGPGSVGNETNVFGPATRAAVISFQKAKNISPSVGYVGPLTRGALGSR</sequence>